<gene>
    <name evidence="3" type="ORF">BMF94_6407</name>
</gene>
<dbReference type="GO" id="GO:0005737">
    <property type="term" value="C:cytoplasm"/>
    <property type="evidence" value="ECO:0007669"/>
    <property type="project" value="TreeGrafter"/>
</dbReference>
<dbReference type="InterPro" id="IPR006931">
    <property type="entry name" value="Calcipressin"/>
</dbReference>
<evidence type="ECO:0000256" key="1">
    <source>
        <dbReference type="ARBA" id="ARBA00008209"/>
    </source>
</evidence>
<organism evidence="3 4">
    <name type="scientific">Rhodotorula taiwanensis</name>
    <dbReference type="NCBI Taxonomy" id="741276"/>
    <lineage>
        <taxon>Eukaryota</taxon>
        <taxon>Fungi</taxon>
        <taxon>Dikarya</taxon>
        <taxon>Basidiomycota</taxon>
        <taxon>Pucciniomycotina</taxon>
        <taxon>Microbotryomycetes</taxon>
        <taxon>Sporidiobolales</taxon>
        <taxon>Sporidiobolaceae</taxon>
        <taxon>Rhodotorula</taxon>
    </lineage>
</organism>
<dbReference type="AlphaFoldDB" id="A0A2S5B1G5"/>
<proteinExistence type="inferred from homology"/>
<reference evidence="3 4" key="1">
    <citation type="journal article" date="2018" name="Front. Microbiol.">
        <title>Prospects for Fungal Bioremediation of Acidic Radioactive Waste Sites: Characterization and Genome Sequence of Rhodotorula taiwanensis MD1149.</title>
        <authorList>
            <person name="Tkavc R."/>
            <person name="Matrosova V.Y."/>
            <person name="Grichenko O.E."/>
            <person name="Gostincar C."/>
            <person name="Volpe R.P."/>
            <person name="Klimenkova P."/>
            <person name="Gaidamakova E.K."/>
            <person name="Zhou C.E."/>
            <person name="Stewart B.J."/>
            <person name="Lyman M.G."/>
            <person name="Malfatti S.A."/>
            <person name="Rubinfeld B."/>
            <person name="Courtot M."/>
            <person name="Singh J."/>
            <person name="Dalgard C.L."/>
            <person name="Hamilton T."/>
            <person name="Frey K.G."/>
            <person name="Gunde-Cimerman N."/>
            <person name="Dugan L."/>
            <person name="Daly M.J."/>
        </authorList>
    </citation>
    <scope>NUCLEOTIDE SEQUENCE [LARGE SCALE GENOMIC DNA]</scope>
    <source>
        <strain evidence="3 4">MD1149</strain>
    </source>
</reference>
<accession>A0A2S5B1G5</accession>
<dbReference type="EMBL" id="PJQD01000113">
    <property type="protein sequence ID" value="POY70629.1"/>
    <property type="molecule type" value="Genomic_DNA"/>
</dbReference>
<evidence type="ECO:0008006" key="5">
    <source>
        <dbReference type="Google" id="ProtNLM"/>
    </source>
</evidence>
<feature type="region of interest" description="Disordered" evidence="2">
    <location>
        <begin position="173"/>
        <end position="204"/>
    </location>
</feature>
<feature type="region of interest" description="Disordered" evidence="2">
    <location>
        <begin position="1"/>
        <end position="30"/>
    </location>
</feature>
<dbReference type="Proteomes" id="UP000237144">
    <property type="component" value="Unassembled WGS sequence"/>
</dbReference>
<dbReference type="GO" id="GO:0019722">
    <property type="term" value="P:calcium-mediated signaling"/>
    <property type="evidence" value="ECO:0007669"/>
    <property type="project" value="InterPro"/>
</dbReference>
<evidence type="ECO:0000256" key="2">
    <source>
        <dbReference type="SAM" id="MobiDB-lite"/>
    </source>
</evidence>
<feature type="compositionally biased region" description="Basic residues" evidence="2">
    <location>
        <begin position="16"/>
        <end position="28"/>
    </location>
</feature>
<feature type="compositionally biased region" description="Low complexity" evidence="2">
    <location>
        <begin position="312"/>
        <end position="328"/>
    </location>
</feature>
<evidence type="ECO:0000313" key="3">
    <source>
        <dbReference type="EMBL" id="POY70629.1"/>
    </source>
</evidence>
<sequence>MATRLAAESDPEGQRRATKPSPRKRTRRPPAAPSNVLILVVPSLVLHSSLLPAFHAHFATYGILHAWTPLPAFGRVVCVYETEAEAQAARDEMDGFFWADEVDLKARGLDPGQAYEPLRAYYGPPFPPSRFVHLAQVAEASQAGSAAGSNSAGAVDQHLTVPSSGRNFLISPPGSPPVGWEQIAEDSPNTRTWHEGDEPPTPRTRQVELEELKKAASPDQAWADELARALRFLSVDAGGGGDDDDEEAEVMADEGEDTAMQDDGGGDDAGLGSTTHIVLAPAPIPALSARAHLLSATGGSAGGARALRPAVTVSSPVPTTTSSAGSSHPPTPPSTTATPPPGASKISSVKATIESMLPRTEEGGAEADQLSRGGPRFIPTARPPVA</sequence>
<dbReference type="PANTHER" id="PTHR10300">
    <property type="entry name" value="CALCIPRESSIN"/>
    <property type="match status" value="1"/>
</dbReference>
<dbReference type="PANTHER" id="PTHR10300:SF14">
    <property type="entry name" value="PROTEIN SARAH"/>
    <property type="match status" value="1"/>
</dbReference>
<feature type="region of interest" description="Disordered" evidence="2">
    <location>
        <begin position="312"/>
        <end position="386"/>
    </location>
</feature>
<dbReference type="GO" id="GO:0008597">
    <property type="term" value="F:calcium-dependent protein serine/threonine phosphatase regulator activity"/>
    <property type="evidence" value="ECO:0007669"/>
    <property type="project" value="TreeGrafter"/>
</dbReference>
<dbReference type="Pfam" id="PF04847">
    <property type="entry name" value="Calcipressin"/>
    <property type="match status" value="1"/>
</dbReference>
<keyword evidence="4" id="KW-1185">Reference proteome</keyword>
<evidence type="ECO:0000313" key="4">
    <source>
        <dbReference type="Proteomes" id="UP000237144"/>
    </source>
</evidence>
<comment type="similarity">
    <text evidence="1">Belongs to the RCAN family.</text>
</comment>
<dbReference type="InterPro" id="IPR012677">
    <property type="entry name" value="Nucleotide-bd_a/b_plait_sf"/>
</dbReference>
<comment type="caution">
    <text evidence="3">The sequence shown here is derived from an EMBL/GenBank/DDBJ whole genome shotgun (WGS) entry which is preliminary data.</text>
</comment>
<dbReference type="Gene3D" id="3.30.70.330">
    <property type="match status" value="1"/>
</dbReference>
<dbReference type="OrthoDB" id="17212at2759"/>
<name>A0A2S5B1G5_9BASI</name>
<feature type="compositionally biased region" description="Pro residues" evidence="2">
    <location>
        <begin position="329"/>
        <end position="342"/>
    </location>
</feature>
<protein>
    <recommendedName>
        <fullName evidence="5">Calcipressin</fullName>
    </recommendedName>
</protein>
<dbReference type="GO" id="GO:0005634">
    <property type="term" value="C:nucleus"/>
    <property type="evidence" value="ECO:0007669"/>
    <property type="project" value="TreeGrafter"/>
</dbReference>
<dbReference type="STRING" id="741276.A0A2S5B1G5"/>